<dbReference type="AlphaFoldDB" id="T0KVX0"/>
<reference evidence="2" key="1">
    <citation type="journal article" date="2013" name="Mol. Plant Microbe Interact.">
        <title>Global aspects of pacC regulation of pathogenicity genes in Colletotrichum gloeosporioides as revealed by transcriptome analysis.</title>
        <authorList>
            <person name="Alkan N."/>
            <person name="Meng X."/>
            <person name="Friedlander G."/>
            <person name="Reuveni E."/>
            <person name="Sukno S."/>
            <person name="Sherman A."/>
            <person name="Thon M."/>
            <person name="Fluhr R."/>
            <person name="Prusky D."/>
        </authorList>
    </citation>
    <scope>NUCLEOTIDE SEQUENCE [LARGE SCALE GENOMIC DNA]</scope>
    <source>
        <strain evidence="2">Cg-14</strain>
    </source>
</reference>
<dbReference type="EMBL" id="AMYD01000761">
    <property type="protein sequence ID" value="EQB56284.1"/>
    <property type="molecule type" value="Genomic_DNA"/>
</dbReference>
<comment type="caution">
    <text evidence="1">The sequence shown here is derived from an EMBL/GenBank/DDBJ whole genome shotgun (WGS) entry which is preliminary data.</text>
</comment>
<dbReference type="HOGENOM" id="CLU_2812172_0_0_1"/>
<gene>
    <name evidence="1" type="ORF">CGLO_03716</name>
</gene>
<evidence type="ECO:0000313" key="1">
    <source>
        <dbReference type="EMBL" id="EQB56284.1"/>
    </source>
</evidence>
<evidence type="ECO:0000313" key="2">
    <source>
        <dbReference type="Proteomes" id="UP000015530"/>
    </source>
</evidence>
<sequence>MHPAGPKLSFRVDEFRTNTVWEAGGARCCLLVLGCWMTQTGGLRGMDMDDGGGVFVVGGGDTIPLRV</sequence>
<organism evidence="1 2">
    <name type="scientific">Colletotrichum gloeosporioides (strain Cg-14)</name>
    <name type="common">Anthracnose fungus</name>
    <name type="synonym">Glomerella cingulata</name>
    <dbReference type="NCBI Taxonomy" id="1237896"/>
    <lineage>
        <taxon>Eukaryota</taxon>
        <taxon>Fungi</taxon>
        <taxon>Dikarya</taxon>
        <taxon>Ascomycota</taxon>
        <taxon>Pezizomycotina</taxon>
        <taxon>Sordariomycetes</taxon>
        <taxon>Hypocreomycetidae</taxon>
        <taxon>Glomerellales</taxon>
        <taxon>Glomerellaceae</taxon>
        <taxon>Colletotrichum</taxon>
        <taxon>Colletotrichum gloeosporioides species complex</taxon>
    </lineage>
</organism>
<proteinExistence type="predicted"/>
<dbReference type="Proteomes" id="UP000015530">
    <property type="component" value="Unassembled WGS sequence"/>
</dbReference>
<name>T0KVX0_COLGC</name>
<accession>T0KVX0</accession>
<protein>
    <submittedName>
        <fullName evidence="1">Uncharacterized protein</fullName>
    </submittedName>
</protein>